<organism evidence="4 5">
    <name type="scientific">Leptospira borgpetersenii str. 200701203</name>
    <dbReference type="NCBI Taxonomy" id="1193007"/>
    <lineage>
        <taxon>Bacteria</taxon>
        <taxon>Pseudomonadati</taxon>
        <taxon>Spirochaetota</taxon>
        <taxon>Spirochaetia</taxon>
        <taxon>Leptospirales</taxon>
        <taxon>Leptospiraceae</taxon>
        <taxon>Leptospira</taxon>
    </lineage>
</organism>
<dbReference type="BioCyc" id="LBOR1193007:G11KN-971-MONOMER"/>
<dbReference type="PANTHER" id="PTHR43527:SF2">
    <property type="entry name" value="4-DIPHOSPHOCYTIDYL-2-C-METHYL-D-ERYTHRITOL KINASE, CHLOROPLASTIC"/>
    <property type="match status" value="1"/>
</dbReference>
<comment type="caution">
    <text evidence="4">The sequence shown here is derived from an EMBL/GenBank/DDBJ whole genome shotgun (WGS) entry which is preliminary data.</text>
</comment>
<dbReference type="AlphaFoldDB" id="M3GH91"/>
<dbReference type="GO" id="GO:0005524">
    <property type="term" value="F:ATP binding"/>
    <property type="evidence" value="ECO:0007669"/>
    <property type="project" value="UniProtKB-KW"/>
</dbReference>
<dbReference type="SUPFAM" id="SSF54211">
    <property type="entry name" value="Ribosomal protein S5 domain 2-like"/>
    <property type="match status" value="1"/>
</dbReference>
<reference evidence="4 5" key="1">
    <citation type="submission" date="2013-01" db="EMBL/GenBank/DDBJ databases">
        <authorList>
            <person name="Harkins D.M."/>
            <person name="Durkin A.S."/>
            <person name="Brinkac L.M."/>
            <person name="Haft D.H."/>
            <person name="Selengut J.D."/>
            <person name="Sanka R."/>
            <person name="DePew J."/>
            <person name="Purushe J."/>
            <person name="Picardeau M."/>
            <person name="Werts C."/>
            <person name="Goarant C."/>
            <person name="Vinetz J.M."/>
            <person name="Sutton G.G."/>
            <person name="Nierman W.C."/>
            <person name="Fouts D.E."/>
        </authorList>
    </citation>
    <scope>NUCLEOTIDE SEQUENCE [LARGE SCALE GENOMIC DNA]</scope>
    <source>
        <strain evidence="4 5">200701203</strain>
    </source>
</reference>
<evidence type="ECO:0000256" key="3">
    <source>
        <dbReference type="ARBA" id="ARBA00022840"/>
    </source>
</evidence>
<evidence type="ECO:0000313" key="4">
    <source>
        <dbReference type="EMBL" id="EMG00342.1"/>
    </source>
</evidence>
<evidence type="ECO:0000256" key="1">
    <source>
        <dbReference type="ARBA" id="ARBA00022741"/>
    </source>
</evidence>
<protein>
    <submittedName>
        <fullName evidence="4">4-(Cytidine-5'-pyrophospho)-2-C-methyl-D-erythritol kinase domain protein</fullName>
    </submittedName>
</protein>
<dbReference type="EMBL" id="AKWO02000047">
    <property type="protein sequence ID" value="EMG00342.1"/>
    <property type="molecule type" value="Genomic_DNA"/>
</dbReference>
<keyword evidence="3" id="KW-0067">ATP-binding</keyword>
<sequence>MISPAKINLGLEIPFKRPDGFHEIRSIFLKISWGDDIEIEPADNGVFELFSENEIILENENYTIRFQR</sequence>
<keyword evidence="1" id="KW-0547">Nucleotide-binding</keyword>
<dbReference type="InterPro" id="IPR020568">
    <property type="entry name" value="Ribosomal_Su5_D2-typ_SF"/>
</dbReference>
<keyword evidence="2 4" id="KW-0418">Kinase</keyword>
<dbReference type="InterPro" id="IPR014721">
    <property type="entry name" value="Ribsml_uS5_D2-typ_fold_subgr"/>
</dbReference>
<evidence type="ECO:0000256" key="2">
    <source>
        <dbReference type="ARBA" id="ARBA00022777"/>
    </source>
</evidence>
<dbReference type="Proteomes" id="UP000011783">
    <property type="component" value="Unassembled WGS sequence"/>
</dbReference>
<gene>
    <name evidence="4" type="ORF">LEP1GSC123_2377</name>
</gene>
<dbReference type="PANTHER" id="PTHR43527">
    <property type="entry name" value="4-DIPHOSPHOCYTIDYL-2-C-METHYL-D-ERYTHRITOL KINASE, CHLOROPLASTIC"/>
    <property type="match status" value="1"/>
</dbReference>
<evidence type="ECO:0000313" key="5">
    <source>
        <dbReference type="Proteomes" id="UP000011783"/>
    </source>
</evidence>
<dbReference type="GO" id="GO:0050515">
    <property type="term" value="F:4-(cytidine 5'-diphospho)-2-C-methyl-D-erythritol kinase activity"/>
    <property type="evidence" value="ECO:0007669"/>
    <property type="project" value="TreeGrafter"/>
</dbReference>
<proteinExistence type="predicted"/>
<name>M3GH91_LEPBO</name>
<accession>M3GH91</accession>
<dbReference type="Gene3D" id="3.30.230.10">
    <property type="match status" value="1"/>
</dbReference>
<keyword evidence="2 4" id="KW-0808">Transferase</keyword>